<protein>
    <submittedName>
        <fullName evidence="2">Uncharacterized protein</fullName>
    </submittedName>
</protein>
<comment type="caution">
    <text evidence="2">The sequence shown here is derived from an EMBL/GenBank/DDBJ whole genome shotgun (WGS) entry which is preliminary data.</text>
</comment>
<dbReference type="AlphaFoldDB" id="A0A9X0AN84"/>
<evidence type="ECO:0000313" key="3">
    <source>
        <dbReference type="Proteomes" id="UP001152300"/>
    </source>
</evidence>
<accession>A0A9X0AN84</accession>
<sequence>MPPKRKSSTSTLQNPSDLTLLFKHSNHTILLLVPATQPFTQILTTLLSVLQERYPDGLNPMISHPASTSTTTLSSTTTTLTDRKTPLPTSIQDIALGIPLDVYEPKNGWSELQLGLGDTPESLGLKEGGLVAFRFLADGENVAGEFEGEFEVQWPSYEEYGEGEDEDAEERTLGGGGEEQEDELWNE</sequence>
<feature type="compositionally biased region" description="Low complexity" evidence="1">
    <location>
        <begin position="67"/>
        <end position="80"/>
    </location>
</feature>
<feature type="region of interest" description="Disordered" evidence="1">
    <location>
        <begin position="60"/>
        <end position="85"/>
    </location>
</feature>
<feature type="compositionally biased region" description="Acidic residues" evidence="1">
    <location>
        <begin position="178"/>
        <end position="187"/>
    </location>
</feature>
<proteinExistence type="predicted"/>
<keyword evidence="3" id="KW-1185">Reference proteome</keyword>
<evidence type="ECO:0000256" key="1">
    <source>
        <dbReference type="SAM" id="MobiDB-lite"/>
    </source>
</evidence>
<dbReference type="OrthoDB" id="5376498at2759"/>
<feature type="region of interest" description="Disordered" evidence="1">
    <location>
        <begin position="154"/>
        <end position="187"/>
    </location>
</feature>
<organism evidence="2 3">
    <name type="scientific">Sclerotinia nivalis</name>
    <dbReference type="NCBI Taxonomy" id="352851"/>
    <lineage>
        <taxon>Eukaryota</taxon>
        <taxon>Fungi</taxon>
        <taxon>Dikarya</taxon>
        <taxon>Ascomycota</taxon>
        <taxon>Pezizomycotina</taxon>
        <taxon>Leotiomycetes</taxon>
        <taxon>Helotiales</taxon>
        <taxon>Sclerotiniaceae</taxon>
        <taxon>Sclerotinia</taxon>
    </lineage>
</organism>
<reference evidence="2" key="1">
    <citation type="submission" date="2022-11" db="EMBL/GenBank/DDBJ databases">
        <title>Genome Resource of Sclerotinia nivalis Strain SnTB1, a Plant Pathogen Isolated from American Ginseng.</title>
        <authorList>
            <person name="Fan S."/>
        </authorList>
    </citation>
    <scope>NUCLEOTIDE SEQUENCE</scope>
    <source>
        <strain evidence="2">SnTB1</strain>
    </source>
</reference>
<name>A0A9X0AN84_9HELO</name>
<gene>
    <name evidence="2" type="ORF">OCU04_004972</name>
</gene>
<dbReference type="EMBL" id="JAPEIS010000005">
    <property type="protein sequence ID" value="KAJ8065870.1"/>
    <property type="molecule type" value="Genomic_DNA"/>
</dbReference>
<feature type="compositionally biased region" description="Acidic residues" evidence="1">
    <location>
        <begin position="159"/>
        <end position="169"/>
    </location>
</feature>
<evidence type="ECO:0000313" key="2">
    <source>
        <dbReference type="EMBL" id="KAJ8065870.1"/>
    </source>
</evidence>
<dbReference type="Proteomes" id="UP001152300">
    <property type="component" value="Unassembled WGS sequence"/>
</dbReference>